<feature type="transmembrane region" description="Helical" evidence="1">
    <location>
        <begin position="59"/>
        <end position="77"/>
    </location>
</feature>
<dbReference type="RefSeq" id="WP_275712079.1">
    <property type="nucleotide sequence ID" value="NZ_JAKLTN010000004.1"/>
</dbReference>
<feature type="transmembrane region" description="Helical" evidence="1">
    <location>
        <begin position="106"/>
        <end position="125"/>
    </location>
</feature>
<dbReference type="Proteomes" id="UP001165384">
    <property type="component" value="Unassembled WGS sequence"/>
</dbReference>
<sequence>MNLDLGRWPINDDAESELRFWVQELFTSFKAGTAGAVLAGLLVALLYAKLGDHPMADLWPVAIELAFWLGMFAGLLWGGSKRLGIALAAGLPWHKPRNEGEERARLFGQWAAFAACIAFFLWLTAELAPSTGLPGAAALAATLQPIQTACWLAGLLFGVVALTGRLRRRQGPPSDPTRRVSPH</sequence>
<gene>
    <name evidence="2" type="ORF">LZ012_16950</name>
</gene>
<accession>A0ABS9K686</accession>
<name>A0ABS9K686_9RHOO</name>
<proteinExistence type="predicted"/>
<organism evidence="2 3">
    <name type="scientific">Dechloromonas hankyongensis</name>
    <dbReference type="NCBI Taxonomy" id="2908002"/>
    <lineage>
        <taxon>Bacteria</taxon>
        <taxon>Pseudomonadati</taxon>
        <taxon>Pseudomonadota</taxon>
        <taxon>Betaproteobacteria</taxon>
        <taxon>Rhodocyclales</taxon>
        <taxon>Azonexaceae</taxon>
        <taxon>Dechloromonas</taxon>
    </lineage>
</organism>
<reference evidence="2" key="1">
    <citation type="submission" date="2022-01" db="EMBL/GenBank/DDBJ databases">
        <authorList>
            <person name="Jo J.-H."/>
            <person name="Im W.-T."/>
        </authorList>
    </citation>
    <scope>NUCLEOTIDE SEQUENCE</scope>
    <source>
        <strain evidence="2">XY25</strain>
    </source>
</reference>
<keyword evidence="1" id="KW-1133">Transmembrane helix</keyword>
<feature type="transmembrane region" description="Helical" evidence="1">
    <location>
        <begin position="29"/>
        <end position="47"/>
    </location>
</feature>
<evidence type="ECO:0000256" key="1">
    <source>
        <dbReference type="SAM" id="Phobius"/>
    </source>
</evidence>
<evidence type="ECO:0000313" key="3">
    <source>
        <dbReference type="Proteomes" id="UP001165384"/>
    </source>
</evidence>
<keyword evidence="3" id="KW-1185">Reference proteome</keyword>
<protein>
    <submittedName>
        <fullName evidence="2">Uncharacterized protein</fullName>
    </submittedName>
</protein>
<keyword evidence="1" id="KW-0812">Transmembrane</keyword>
<evidence type="ECO:0000313" key="2">
    <source>
        <dbReference type="EMBL" id="MCG2578689.1"/>
    </source>
</evidence>
<dbReference type="EMBL" id="JAKLTN010000004">
    <property type="protein sequence ID" value="MCG2578689.1"/>
    <property type="molecule type" value="Genomic_DNA"/>
</dbReference>
<feature type="transmembrane region" description="Helical" evidence="1">
    <location>
        <begin position="145"/>
        <end position="164"/>
    </location>
</feature>
<keyword evidence="1" id="KW-0472">Membrane</keyword>
<comment type="caution">
    <text evidence="2">The sequence shown here is derived from an EMBL/GenBank/DDBJ whole genome shotgun (WGS) entry which is preliminary data.</text>
</comment>